<organism evidence="1 2">
    <name type="scientific">Racocetra persica</name>
    <dbReference type="NCBI Taxonomy" id="160502"/>
    <lineage>
        <taxon>Eukaryota</taxon>
        <taxon>Fungi</taxon>
        <taxon>Fungi incertae sedis</taxon>
        <taxon>Mucoromycota</taxon>
        <taxon>Glomeromycotina</taxon>
        <taxon>Glomeromycetes</taxon>
        <taxon>Diversisporales</taxon>
        <taxon>Gigasporaceae</taxon>
        <taxon>Racocetra</taxon>
    </lineage>
</organism>
<proteinExistence type="predicted"/>
<protein>
    <submittedName>
        <fullName evidence="1">34905_t:CDS:1</fullName>
    </submittedName>
</protein>
<dbReference type="EMBL" id="CAJVQC010062912">
    <property type="protein sequence ID" value="CAG8803175.1"/>
    <property type="molecule type" value="Genomic_DNA"/>
</dbReference>
<feature type="non-terminal residue" evidence="1">
    <location>
        <position position="1"/>
    </location>
</feature>
<keyword evidence="2" id="KW-1185">Reference proteome</keyword>
<reference evidence="1" key="1">
    <citation type="submission" date="2021-06" db="EMBL/GenBank/DDBJ databases">
        <authorList>
            <person name="Kallberg Y."/>
            <person name="Tangrot J."/>
            <person name="Rosling A."/>
        </authorList>
    </citation>
    <scope>NUCLEOTIDE SEQUENCE</scope>
    <source>
        <strain evidence="1">MA461A</strain>
    </source>
</reference>
<comment type="caution">
    <text evidence="1">The sequence shown here is derived from an EMBL/GenBank/DDBJ whole genome shotgun (WGS) entry which is preliminary data.</text>
</comment>
<name>A0ACA9RNW3_9GLOM</name>
<evidence type="ECO:0000313" key="1">
    <source>
        <dbReference type="EMBL" id="CAG8803175.1"/>
    </source>
</evidence>
<dbReference type="Proteomes" id="UP000789920">
    <property type="component" value="Unassembled WGS sequence"/>
</dbReference>
<gene>
    <name evidence="1" type="ORF">RPERSI_LOCUS21467</name>
</gene>
<evidence type="ECO:0000313" key="2">
    <source>
        <dbReference type="Proteomes" id="UP000789920"/>
    </source>
</evidence>
<accession>A0ACA9RNW3</accession>
<sequence length="55" mass="6646">VVQYKLREFMKIDEQEVTLQKLNKELRTLKKTLINKKIIEQEDEAQVKIDEETQV</sequence>